<evidence type="ECO:0000313" key="5">
    <source>
        <dbReference type="EMBL" id="PKS11102.1"/>
    </source>
</evidence>
<keyword evidence="3" id="KW-0862">Zinc</keyword>
<evidence type="ECO:0000259" key="4">
    <source>
        <dbReference type="PROSITE" id="PS51891"/>
    </source>
</evidence>
<comment type="similarity">
    <text evidence="1">Belongs to the Gfa family.</text>
</comment>
<dbReference type="Pfam" id="PF04828">
    <property type="entry name" value="GFA"/>
    <property type="match status" value="2"/>
</dbReference>
<protein>
    <recommendedName>
        <fullName evidence="4">CENP-V/GFA domain-containing protein</fullName>
    </recommendedName>
</protein>
<dbReference type="InParanoid" id="A0A2N3NFF6"/>
<keyword evidence="6" id="KW-1185">Reference proteome</keyword>
<dbReference type="InterPro" id="IPR052355">
    <property type="entry name" value="CENP-V-like"/>
</dbReference>
<dbReference type="AlphaFoldDB" id="A0A2N3NFF6"/>
<evidence type="ECO:0000256" key="2">
    <source>
        <dbReference type="ARBA" id="ARBA00022723"/>
    </source>
</evidence>
<dbReference type="Gene3D" id="2.170.150.70">
    <property type="match status" value="2"/>
</dbReference>
<evidence type="ECO:0000256" key="1">
    <source>
        <dbReference type="ARBA" id="ARBA00005495"/>
    </source>
</evidence>
<gene>
    <name evidence="5" type="ORF">jhhlp_002863</name>
</gene>
<accession>A0A2N3NFF6</accession>
<evidence type="ECO:0000256" key="3">
    <source>
        <dbReference type="ARBA" id="ARBA00022833"/>
    </source>
</evidence>
<dbReference type="Proteomes" id="UP000233524">
    <property type="component" value="Unassembled WGS sequence"/>
</dbReference>
<organism evidence="5 6">
    <name type="scientific">Lomentospora prolificans</name>
    <dbReference type="NCBI Taxonomy" id="41688"/>
    <lineage>
        <taxon>Eukaryota</taxon>
        <taxon>Fungi</taxon>
        <taxon>Dikarya</taxon>
        <taxon>Ascomycota</taxon>
        <taxon>Pezizomycotina</taxon>
        <taxon>Sordariomycetes</taxon>
        <taxon>Hypocreomycetidae</taxon>
        <taxon>Microascales</taxon>
        <taxon>Microascaceae</taxon>
        <taxon>Lomentospora</taxon>
    </lineage>
</organism>
<feature type="domain" description="CENP-V/GFA" evidence="4">
    <location>
        <begin position="134"/>
        <end position="255"/>
    </location>
</feature>
<dbReference type="GO" id="GO:0016846">
    <property type="term" value="F:carbon-sulfur lyase activity"/>
    <property type="evidence" value="ECO:0007669"/>
    <property type="project" value="InterPro"/>
</dbReference>
<dbReference type="OrthoDB" id="2993351at2759"/>
<dbReference type="SUPFAM" id="SSF51316">
    <property type="entry name" value="Mss4-like"/>
    <property type="match status" value="2"/>
</dbReference>
<dbReference type="PANTHER" id="PTHR28620">
    <property type="entry name" value="CENTROMERE PROTEIN V"/>
    <property type="match status" value="1"/>
</dbReference>
<dbReference type="PANTHER" id="PTHR28620:SF1">
    <property type="entry name" value="CENP-V_GFA DOMAIN-CONTAINING PROTEIN"/>
    <property type="match status" value="1"/>
</dbReference>
<evidence type="ECO:0000313" key="6">
    <source>
        <dbReference type="Proteomes" id="UP000233524"/>
    </source>
</evidence>
<sequence>MATEQPTQTYRGNCHCGAFVYEAELPVIKSALTCSCSMCHKKGTRLVFTPQDKVKFVKGDESVLTAYQFNSKKLTHMFCTNCGSPVLGKGETGGVATYALNSYSIDGASVGGERVVPTYTGPEPTVEIEGAKIYHGSCHCGAVTIAVKSKDFHKDPDATSEKGLFSCGCSICARNGNVWAYLRHEQVVVQGRDNLTQYTFNTKLVSKPFCKICGVNVLCDWLEVSQEHLAQLPEEAKVFVERNKHLTPVNLRALDNFSLDGLEINYTPGSHGRPYVNP</sequence>
<feature type="domain" description="CENP-V/GFA" evidence="4">
    <location>
        <begin position="10"/>
        <end position="135"/>
    </location>
</feature>
<reference evidence="5 6" key="1">
    <citation type="journal article" date="2017" name="G3 (Bethesda)">
        <title>First Draft Genome Sequence of the Pathogenic Fungus Lomentospora prolificans (Formerly Scedosporium prolificans).</title>
        <authorList>
            <person name="Luo R."/>
            <person name="Zimin A."/>
            <person name="Workman R."/>
            <person name="Fan Y."/>
            <person name="Pertea G."/>
            <person name="Grossman N."/>
            <person name="Wear M.P."/>
            <person name="Jia B."/>
            <person name="Miller H."/>
            <person name="Casadevall A."/>
            <person name="Timp W."/>
            <person name="Zhang S.X."/>
            <person name="Salzberg S.L."/>
        </authorList>
    </citation>
    <scope>NUCLEOTIDE SEQUENCE [LARGE SCALE GENOMIC DNA]</scope>
    <source>
        <strain evidence="5 6">JHH-5317</strain>
    </source>
</reference>
<dbReference type="InterPro" id="IPR011057">
    <property type="entry name" value="Mss4-like_sf"/>
</dbReference>
<proteinExistence type="inferred from homology"/>
<dbReference type="GO" id="GO:0046872">
    <property type="term" value="F:metal ion binding"/>
    <property type="evidence" value="ECO:0007669"/>
    <property type="project" value="UniProtKB-KW"/>
</dbReference>
<dbReference type="VEuPathDB" id="FungiDB:jhhlp_002863"/>
<comment type="caution">
    <text evidence="5">The sequence shown here is derived from an EMBL/GenBank/DDBJ whole genome shotgun (WGS) entry which is preliminary data.</text>
</comment>
<name>A0A2N3NFF6_9PEZI</name>
<keyword evidence="2" id="KW-0479">Metal-binding</keyword>
<dbReference type="EMBL" id="NLAX01000008">
    <property type="protein sequence ID" value="PKS11102.1"/>
    <property type="molecule type" value="Genomic_DNA"/>
</dbReference>
<dbReference type="PROSITE" id="PS51891">
    <property type="entry name" value="CENP_V_GFA"/>
    <property type="match status" value="2"/>
</dbReference>
<dbReference type="InterPro" id="IPR006913">
    <property type="entry name" value="CENP-V/GFA"/>
</dbReference>